<comment type="caution">
    <text evidence="1">The sequence shown here is derived from an EMBL/GenBank/DDBJ whole genome shotgun (WGS) entry which is preliminary data.</text>
</comment>
<evidence type="ECO:0000313" key="1">
    <source>
        <dbReference type="EMBL" id="MBB5057566.1"/>
    </source>
</evidence>
<dbReference type="Proteomes" id="UP000540989">
    <property type="component" value="Unassembled WGS sequence"/>
</dbReference>
<name>A0A7W7ZDX5_9BACT</name>
<dbReference type="AlphaFoldDB" id="A0A7W7ZDX5"/>
<reference evidence="1 2" key="1">
    <citation type="submission" date="2020-08" db="EMBL/GenBank/DDBJ databases">
        <title>Genomic Encyclopedia of Type Strains, Phase IV (KMG-V): Genome sequencing to study the core and pangenomes of soil and plant-associated prokaryotes.</title>
        <authorList>
            <person name="Whitman W."/>
        </authorList>
    </citation>
    <scope>NUCLEOTIDE SEQUENCE [LARGE SCALE GENOMIC DNA]</scope>
    <source>
        <strain evidence="1 2">M8UP14</strain>
    </source>
</reference>
<dbReference type="InterPro" id="IPR008651">
    <property type="entry name" value="Uncharacterised_HicB"/>
</dbReference>
<dbReference type="Pfam" id="PF05534">
    <property type="entry name" value="HicB"/>
    <property type="match status" value="1"/>
</dbReference>
<dbReference type="SUPFAM" id="SSF143100">
    <property type="entry name" value="TTHA1013/TTHA0281-like"/>
    <property type="match status" value="1"/>
</dbReference>
<gene>
    <name evidence="1" type="ORF">HDF16_002272</name>
</gene>
<sequence>MSTTMEHRGYHGSVSYSAEDKMLHGRIMGIRDMVSFGGTTVRQLEKNFRDAVDEYLAFCAETGKTPNRPFKGSVNVRLTESLHLRAACFAEEKKVKLNAVINDAVEHYLAHAE</sequence>
<proteinExistence type="predicted"/>
<keyword evidence="2" id="KW-1185">Reference proteome</keyword>
<dbReference type="InterPro" id="IPR035069">
    <property type="entry name" value="TTHA1013/TTHA0281-like"/>
</dbReference>
<protein>
    <submittedName>
        <fullName evidence="1">Putative HicB family RNase H-like nuclease</fullName>
    </submittedName>
</protein>
<accession>A0A7W7ZDX5</accession>
<evidence type="ECO:0000313" key="2">
    <source>
        <dbReference type="Proteomes" id="UP000540989"/>
    </source>
</evidence>
<dbReference type="RefSeq" id="WP_184216573.1">
    <property type="nucleotide sequence ID" value="NZ_JACHIP010000003.1"/>
</dbReference>
<organism evidence="1 2">
    <name type="scientific">Granulicella aggregans</name>
    <dbReference type="NCBI Taxonomy" id="474949"/>
    <lineage>
        <taxon>Bacteria</taxon>
        <taxon>Pseudomonadati</taxon>
        <taxon>Acidobacteriota</taxon>
        <taxon>Terriglobia</taxon>
        <taxon>Terriglobales</taxon>
        <taxon>Acidobacteriaceae</taxon>
        <taxon>Granulicella</taxon>
    </lineage>
</organism>
<dbReference type="EMBL" id="JACHIP010000003">
    <property type="protein sequence ID" value="MBB5057566.1"/>
    <property type="molecule type" value="Genomic_DNA"/>
</dbReference>